<keyword evidence="7" id="KW-1185">Reference proteome</keyword>
<evidence type="ECO:0000313" key="7">
    <source>
        <dbReference type="Proteomes" id="UP000248783"/>
    </source>
</evidence>
<dbReference type="GO" id="GO:0016887">
    <property type="term" value="F:ATP hydrolysis activity"/>
    <property type="evidence" value="ECO:0007669"/>
    <property type="project" value="InterPro"/>
</dbReference>
<proteinExistence type="predicted"/>
<dbReference type="InterPro" id="IPR003593">
    <property type="entry name" value="AAA+_ATPase"/>
</dbReference>
<evidence type="ECO:0000256" key="2">
    <source>
        <dbReference type="ARBA" id="ARBA00022741"/>
    </source>
</evidence>
<feature type="compositionally biased region" description="Basic residues" evidence="4">
    <location>
        <begin position="68"/>
        <end position="78"/>
    </location>
</feature>
<sequence>MSFEGVSYSYGKRSRPALTDVTWTFHAGRTVLLGPDGAGKSTLLRLAAGELVPDAGQVRLDGDLPSAPRRRWPPRPPRHRTLARRAAVTGWMPQEVRPAPGLTAREQVAYAGWLRGMERAEAWERAVTTLHDVGLSADAGRPASALSDEQLRRVGLAEALVHGPRLLLLDEPTAGLDPAQRARFRDVLKNLPGDPAMLVSTHQVDDLDELYDQVVVVAGGQVRYAGSVAQLLEHGRDGRPGRAESAHLALVADAGDP</sequence>
<dbReference type="InterPro" id="IPR027417">
    <property type="entry name" value="P-loop_NTPase"/>
</dbReference>
<dbReference type="Pfam" id="PF00005">
    <property type="entry name" value="ABC_tran"/>
    <property type="match status" value="1"/>
</dbReference>
<dbReference type="GO" id="GO:0005524">
    <property type="term" value="F:ATP binding"/>
    <property type="evidence" value="ECO:0007669"/>
    <property type="project" value="UniProtKB-KW"/>
</dbReference>
<organism evidence="6 7">
    <name type="scientific">Xylanimonas oleitrophica</name>
    <dbReference type="NCBI Taxonomy" id="2607479"/>
    <lineage>
        <taxon>Bacteria</taxon>
        <taxon>Bacillati</taxon>
        <taxon>Actinomycetota</taxon>
        <taxon>Actinomycetes</taxon>
        <taxon>Micrococcales</taxon>
        <taxon>Promicromonosporaceae</taxon>
        <taxon>Xylanimonas</taxon>
    </lineage>
</organism>
<protein>
    <submittedName>
        <fullName evidence="6">ABC transporter</fullName>
    </submittedName>
</protein>
<comment type="caution">
    <text evidence="6">The sequence shown here is derived from an EMBL/GenBank/DDBJ whole genome shotgun (WGS) entry which is preliminary data.</text>
</comment>
<keyword evidence="1" id="KW-0813">Transport</keyword>
<dbReference type="InterPro" id="IPR051782">
    <property type="entry name" value="ABC_Transporter_VariousFunc"/>
</dbReference>
<evidence type="ECO:0000259" key="5">
    <source>
        <dbReference type="PROSITE" id="PS50893"/>
    </source>
</evidence>
<dbReference type="PANTHER" id="PTHR42939:SF1">
    <property type="entry name" value="ABC TRANSPORTER ATP-BINDING PROTEIN ALBC-RELATED"/>
    <property type="match status" value="1"/>
</dbReference>
<evidence type="ECO:0000256" key="4">
    <source>
        <dbReference type="SAM" id="MobiDB-lite"/>
    </source>
</evidence>
<feature type="region of interest" description="Disordered" evidence="4">
    <location>
        <begin position="57"/>
        <end position="78"/>
    </location>
</feature>
<evidence type="ECO:0000256" key="1">
    <source>
        <dbReference type="ARBA" id="ARBA00022448"/>
    </source>
</evidence>
<gene>
    <name evidence="6" type="ORF">DNL40_14785</name>
</gene>
<keyword evidence="3" id="KW-0067">ATP-binding</keyword>
<dbReference type="InterPro" id="IPR003439">
    <property type="entry name" value="ABC_transporter-like_ATP-bd"/>
</dbReference>
<keyword evidence="2" id="KW-0547">Nucleotide-binding</keyword>
<dbReference type="PROSITE" id="PS50893">
    <property type="entry name" value="ABC_TRANSPORTER_2"/>
    <property type="match status" value="1"/>
</dbReference>
<evidence type="ECO:0000256" key="3">
    <source>
        <dbReference type="ARBA" id="ARBA00022840"/>
    </source>
</evidence>
<dbReference type="EMBL" id="QKWH01000015">
    <property type="protein sequence ID" value="PZR51874.1"/>
    <property type="molecule type" value="Genomic_DNA"/>
</dbReference>
<dbReference type="PANTHER" id="PTHR42939">
    <property type="entry name" value="ABC TRANSPORTER ATP-BINDING PROTEIN ALBC-RELATED"/>
    <property type="match status" value="1"/>
</dbReference>
<dbReference type="Proteomes" id="UP000248783">
    <property type="component" value="Unassembled WGS sequence"/>
</dbReference>
<dbReference type="SMART" id="SM00382">
    <property type="entry name" value="AAA"/>
    <property type="match status" value="1"/>
</dbReference>
<dbReference type="SUPFAM" id="SSF52540">
    <property type="entry name" value="P-loop containing nucleoside triphosphate hydrolases"/>
    <property type="match status" value="1"/>
</dbReference>
<dbReference type="AlphaFoldDB" id="A0A2W5Y2L9"/>
<dbReference type="Gene3D" id="3.40.50.300">
    <property type="entry name" value="P-loop containing nucleotide triphosphate hydrolases"/>
    <property type="match status" value="1"/>
</dbReference>
<accession>A0A2W5Y2L9</accession>
<evidence type="ECO:0000313" key="6">
    <source>
        <dbReference type="EMBL" id="PZR51874.1"/>
    </source>
</evidence>
<reference evidence="6 7" key="1">
    <citation type="submission" date="2018-06" db="EMBL/GenBank/DDBJ databases">
        <title>Whole genome sequencing of a novel hydrocarbon degrading bacterial strain, PW21 isolated from oil contaminated produced water sample.</title>
        <authorList>
            <person name="Nagkirti P."/>
            <person name="Shaikh A."/>
            <person name="Gowdaman V."/>
            <person name="Engineer A.E."/>
            <person name="Dagar S."/>
            <person name="Dhakephalkar P.K."/>
        </authorList>
    </citation>
    <scope>NUCLEOTIDE SEQUENCE [LARGE SCALE GENOMIC DNA]</scope>
    <source>
        <strain evidence="6 7">PW21</strain>
    </source>
</reference>
<name>A0A2W5Y2L9_9MICO</name>
<feature type="domain" description="ABC transporter" evidence="5">
    <location>
        <begin position="1"/>
        <end position="244"/>
    </location>
</feature>